<name>A0AAV0U2N0_9STRA</name>
<dbReference type="InterPro" id="IPR051556">
    <property type="entry name" value="N-term/lysine_N-AcTrnsfr"/>
</dbReference>
<accession>A0AAV0U2N0</accession>
<comment type="caution">
    <text evidence="4">The sequence shown here is derived from an EMBL/GenBank/DDBJ whole genome shotgun (WGS) entry which is preliminary data.</text>
</comment>
<keyword evidence="1" id="KW-0808">Transferase</keyword>
<evidence type="ECO:0000313" key="4">
    <source>
        <dbReference type="EMBL" id="CAI5731135.1"/>
    </source>
</evidence>
<protein>
    <recommendedName>
        <fullName evidence="3">N-acetyltransferase domain-containing protein</fullName>
    </recommendedName>
</protein>
<dbReference type="GO" id="GO:0016747">
    <property type="term" value="F:acyltransferase activity, transferring groups other than amino-acyl groups"/>
    <property type="evidence" value="ECO:0007669"/>
    <property type="project" value="InterPro"/>
</dbReference>
<dbReference type="CDD" id="cd04301">
    <property type="entry name" value="NAT_SF"/>
    <property type="match status" value="1"/>
</dbReference>
<dbReference type="PANTHER" id="PTHR42919:SF8">
    <property type="entry name" value="N-ALPHA-ACETYLTRANSFERASE 50"/>
    <property type="match status" value="1"/>
</dbReference>
<dbReference type="PANTHER" id="PTHR42919">
    <property type="entry name" value="N-ALPHA-ACETYLTRANSFERASE"/>
    <property type="match status" value="1"/>
</dbReference>
<evidence type="ECO:0000256" key="2">
    <source>
        <dbReference type="ARBA" id="ARBA00023315"/>
    </source>
</evidence>
<reference evidence="4" key="1">
    <citation type="submission" date="2022-12" db="EMBL/GenBank/DDBJ databases">
        <authorList>
            <person name="Webb A."/>
        </authorList>
    </citation>
    <scope>NUCLEOTIDE SEQUENCE</scope>
    <source>
        <strain evidence="4">Pd1</strain>
    </source>
</reference>
<dbReference type="InterPro" id="IPR016181">
    <property type="entry name" value="Acyl_CoA_acyltransferase"/>
</dbReference>
<keyword evidence="5" id="KW-1185">Reference proteome</keyword>
<evidence type="ECO:0000256" key="1">
    <source>
        <dbReference type="ARBA" id="ARBA00022679"/>
    </source>
</evidence>
<proteinExistence type="predicted"/>
<dbReference type="Proteomes" id="UP001162029">
    <property type="component" value="Unassembled WGS sequence"/>
</dbReference>
<dbReference type="AlphaFoldDB" id="A0AAV0U2N0"/>
<dbReference type="Pfam" id="PF00583">
    <property type="entry name" value="Acetyltransf_1"/>
    <property type="match status" value="1"/>
</dbReference>
<gene>
    <name evidence="4" type="ORF">PDE001_LOCUS4719</name>
</gene>
<dbReference type="PROSITE" id="PS51186">
    <property type="entry name" value="GNAT"/>
    <property type="match status" value="1"/>
</dbReference>
<evidence type="ECO:0000313" key="5">
    <source>
        <dbReference type="Proteomes" id="UP001162029"/>
    </source>
</evidence>
<sequence length="162" mass="18403">MELRCLTDDAALVRAVQRLNLGILPVQPPAFCYRRAEKDTHRLSWAAVISNGGAVSGAVIADLELEHSGQRTVQLRTLVVPAQFRRQGIGKKLVLKVIQQAKKAEEDREEIEAVRLRLHVHTENDGALAFYKALGFVEKDRVEDYYRHLEPRTAFVMEYSLH</sequence>
<organism evidence="4 5">
    <name type="scientific">Peronospora destructor</name>
    <dbReference type="NCBI Taxonomy" id="86335"/>
    <lineage>
        <taxon>Eukaryota</taxon>
        <taxon>Sar</taxon>
        <taxon>Stramenopiles</taxon>
        <taxon>Oomycota</taxon>
        <taxon>Peronosporomycetes</taxon>
        <taxon>Peronosporales</taxon>
        <taxon>Peronosporaceae</taxon>
        <taxon>Peronospora</taxon>
    </lineage>
</organism>
<dbReference type="EMBL" id="CANTFM010000868">
    <property type="protein sequence ID" value="CAI5731135.1"/>
    <property type="molecule type" value="Genomic_DNA"/>
</dbReference>
<dbReference type="Gene3D" id="3.40.630.30">
    <property type="match status" value="1"/>
</dbReference>
<keyword evidence="2" id="KW-0012">Acyltransferase</keyword>
<dbReference type="SUPFAM" id="SSF55729">
    <property type="entry name" value="Acyl-CoA N-acyltransferases (Nat)"/>
    <property type="match status" value="1"/>
</dbReference>
<evidence type="ECO:0000259" key="3">
    <source>
        <dbReference type="PROSITE" id="PS51186"/>
    </source>
</evidence>
<feature type="domain" description="N-acetyltransferase" evidence="3">
    <location>
        <begin position="1"/>
        <end position="162"/>
    </location>
</feature>
<dbReference type="InterPro" id="IPR000182">
    <property type="entry name" value="GNAT_dom"/>
</dbReference>